<sequence>MATDGEQIGEENGDTNLQVDCFNTDPYEKKYFALLRRCESIQQNNERLVNRIHHVQKLLRRLRQERRLLMKRLDQHGDDYLSVPVSFPAVEESDSYTTLPSPSVKTTKPPSSDVGVVGGPPKKKIKVENKKGNSNSSPFYLFSQSHNSTPLNEDIKSEIKSEFTNEELGKTFTEGWGSEEKKNLFYTSILLYDIG</sequence>
<dbReference type="Proteomes" id="UP000014500">
    <property type="component" value="Unassembled WGS sequence"/>
</dbReference>
<name>T1ILZ9_STRMM</name>
<reference evidence="7" key="1">
    <citation type="submission" date="2011-05" db="EMBL/GenBank/DDBJ databases">
        <authorList>
            <person name="Richards S.R."/>
            <person name="Qu J."/>
            <person name="Jiang H."/>
            <person name="Jhangiani S.N."/>
            <person name="Agravi P."/>
            <person name="Goodspeed R."/>
            <person name="Gross S."/>
            <person name="Mandapat C."/>
            <person name="Jackson L."/>
            <person name="Mathew T."/>
            <person name="Pu L."/>
            <person name="Thornton R."/>
            <person name="Saada N."/>
            <person name="Wilczek-Boney K.B."/>
            <person name="Lee S."/>
            <person name="Kovar C."/>
            <person name="Wu Y."/>
            <person name="Scherer S.E."/>
            <person name="Worley K.C."/>
            <person name="Muzny D.M."/>
            <person name="Gibbs R."/>
        </authorList>
    </citation>
    <scope>NUCLEOTIDE SEQUENCE</scope>
    <source>
        <strain evidence="7">Brora</strain>
    </source>
</reference>
<dbReference type="STRING" id="126957.T1ILZ9"/>
<dbReference type="GO" id="GO:0043065">
    <property type="term" value="P:positive regulation of apoptotic process"/>
    <property type="evidence" value="ECO:0007669"/>
    <property type="project" value="TreeGrafter"/>
</dbReference>
<dbReference type="InterPro" id="IPR056513">
    <property type="entry name" value="INO80F"/>
</dbReference>
<protein>
    <recommendedName>
        <fullName evidence="5">INO80 complex subunit F domain-containing protein</fullName>
    </recommendedName>
</protein>
<dbReference type="Pfam" id="PF24245">
    <property type="entry name" value="INO80F"/>
    <property type="match status" value="1"/>
</dbReference>
<dbReference type="eggNOG" id="ENOG502S53P">
    <property type="taxonomic scope" value="Eukaryota"/>
</dbReference>
<feature type="coiled-coil region" evidence="3">
    <location>
        <begin position="45"/>
        <end position="79"/>
    </location>
</feature>
<keyword evidence="7" id="KW-1185">Reference proteome</keyword>
<keyword evidence="2" id="KW-0539">Nucleus</keyword>
<dbReference type="EMBL" id="AFFK01016682">
    <property type="status" value="NOT_ANNOTATED_CDS"/>
    <property type="molecule type" value="Genomic_DNA"/>
</dbReference>
<evidence type="ECO:0000313" key="6">
    <source>
        <dbReference type="EnsemblMetazoa" id="SMAR001991-PA"/>
    </source>
</evidence>
<accession>T1ILZ9</accession>
<reference evidence="6" key="2">
    <citation type="submission" date="2015-02" db="UniProtKB">
        <authorList>
            <consortium name="EnsemblMetazoa"/>
        </authorList>
    </citation>
    <scope>IDENTIFICATION</scope>
</reference>
<feature type="domain" description="INO80 complex subunit F" evidence="5">
    <location>
        <begin position="27"/>
        <end position="73"/>
    </location>
</feature>
<dbReference type="AlphaFoldDB" id="T1ILZ9"/>
<evidence type="ECO:0000256" key="3">
    <source>
        <dbReference type="SAM" id="Coils"/>
    </source>
</evidence>
<comment type="subcellular location">
    <subcellularLocation>
        <location evidence="1">Nucleus</location>
    </subcellularLocation>
</comment>
<dbReference type="InterPro" id="IPR033555">
    <property type="entry name" value="TFPT"/>
</dbReference>
<dbReference type="PANTHER" id="PTHR35084:SF1">
    <property type="entry name" value="TCF3 FUSION PARTNER"/>
    <property type="match status" value="1"/>
</dbReference>
<dbReference type="GO" id="GO:0031011">
    <property type="term" value="C:Ino80 complex"/>
    <property type="evidence" value="ECO:0007669"/>
    <property type="project" value="TreeGrafter"/>
</dbReference>
<organism evidence="6 7">
    <name type="scientific">Strigamia maritima</name>
    <name type="common">European centipede</name>
    <name type="synonym">Geophilus maritimus</name>
    <dbReference type="NCBI Taxonomy" id="126957"/>
    <lineage>
        <taxon>Eukaryota</taxon>
        <taxon>Metazoa</taxon>
        <taxon>Ecdysozoa</taxon>
        <taxon>Arthropoda</taxon>
        <taxon>Myriapoda</taxon>
        <taxon>Chilopoda</taxon>
        <taxon>Pleurostigmophora</taxon>
        <taxon>Geophilomorpha</taxon>
        <taxon>Linotaeniidae</taxon>
        <taxon>Strigamia</taxon>
    </lineage>
</organism>
<evidence type="ECO:0000256" key="4">
    <source>
        <dbReference type="SAM" id="MobiDB-lite"/>
    </source>
</evidence>
<keyword evidence="3" id="KW-0175">Coiled coil</keyword>
<dbReference type="GO" id="GO:0097190">
    <property type="term" value="P:apoptotic signaling pathway"/>
    <property type="evidence" value="ECO:0007669"/>
    <property type="project" value="TreeGrafter"/>
</dbReference>
<dbReference type="GO" id="GO:0003677">
    <property type="term" value="F:DNA binding"/>
    <property type="evidence" value="ECO:0007669"/>
    <property type="project" value="TreeGrafter"/>
</dbReference>
<dbReference type="EnsemblMetazoa" id="SMAR001991-RA">
    <property type="protein sequence ID" value="SMAR001991-PA"/>
    <property type="gene ID" value="SMAR001991"/>
</dbReference>
<dbReference type="PANTHER" id="PTHR35084">
    <property type="entry name" value="TCF3 FUSION PARTNER"/>
    <property type="match status" value="1"/>
</dbReference>
<dbReference type="HOGENOM" id="CLU_095087_0_0_1"/>
<feature type="region of interest" description="Disordered" evidence="4">
    <location>
        <begin position="92"/>
        <end position="122"/>
    </location>
</feature>
<evidence type="ECO:0000259" key="5">
    <source>
        <dbReference type="Pfam" id="PF24245"/>
    </source>
</evidence>
<evidence type="ECO:0000256" key="1">
    <source>
        <dbReference type="ARBA" id="ARBA00004123"/>
    </source>
</evidence>
<evidence type="ECO:0000313" key="7">
    <source>
        <dbReference type="Proteomes" id="UP000014500"/>
    </source>
</evidence>
<evidence type="ECO:0000256" key="2">
    <source>
        <dbReference type="ARBA" id="ARBA00023242"/>
    </source>
</evidence>
<proteinExistence type="predicted"/>
<feature type="compositionally biased region" description="Low complexity" evidence="4">
    <location>
        <begin position="97"/>
        <end position="115"/>
    </location>
</feature>